<dbReference type="InParanoid" id="A0A2J7QAC5"/>
<dbReference type="InterPro" id="IPR036682">
    <property type="entry name" value="OS_D_A10/PebIII_sf"/>
</dbReference>
<gene>
    <name evidence="2" type="primary">EbpIII_1</name>
    <name evidence="2" type="ORF">B7P43_G05198</name>
</gene>
<dbReference type="Gene3D" id="1.10.2080.10">
    <property type="entry name" value="Insect odorant-binding protein A10/Ejaculatory bulb-specific protein 3"/>
    <property type="match status" value="1"/>
</dbReference>
<dbReference type="Pfam" id="PF03392">
    <property type="entry name" value="OS-D"/>
    <property type="match status" value="1"/>
</dbReference>
<reference evidence="2 3" key="1">
    <citation type="submission" date="2017-12" db="EMBL/GenBank/DDBJ databases">
        <title>Hemimetabolous genomes reveal molecular basis of termite eusociality.</title>
        <authorList>
            <person name="Harrison M.C."/>
            <person name="Jongepier E."/>
            <person name="Robertson H.M."/>
            <person name="Arning N."/>
            <person name="Bitard-Feildel T."/>
            <person name="Chao H."/>
            <person name="Childers C.P."/>
            <person name="Dinh H."/>
            <person name="Doddapaneni H."/>
            <person name="Dugan S."/>
            <person name="Gowin J."/>
            <person name="Greiner C."/>
            <person name="Han Y."/>
            <person name="Hu H."/>
            <person name="Hughes D.S.T."/>
            <person name="Huylmans A.-K."/>
            <person name="Kemena C."/>
            <person name="Kremer L.P.M."/>
            <person name="Lee S.L."/>
            <person name="Lopez-Ezquerra A."/>
            <person name="Mallet L."/>
            <person name="Monroy-Kuhn J.M."/>
            <person name="Moser A."/>
            <person name="Murali S.C."/>
            <person name="Muzny D.M."/>
            <person name="Otani S."/>
            <person name="Piulachs M.-D."/>
            <person name="Poelchau M."/>
            <person name="Qu J."/>
            <person name="Schaub F."/>
            <person name="Wada-Katsumata A."/>
            <person name="Worley K.C."/>
            <person name="Xie Q."/>
            <person name="Ylla G."/>
            <person name="Poulsen M."/>
            <person name="Gibbs R.A."/>
            <person name="Schal C."/>
            <person name="Richards S."/>
            <person name="Belles X."/>
            <person name="Korb J."/>
            <person name="Bornberg-Bauer E."/>
        </authorList>
    </citation>
    <scope>NUCLEOTIDE SEQUENCE [LARGE SCALE GENOMIC DNA]</scope>
    <source>
        <tissue evidence="2">Whole body</tissue>
    </source>
</reference>
<evidence type="ECO:0000256" key="1">
    <source>
        <dbReference type="SAM" id="SignalP"/>
    </source>
</evidence>
<keyword evidence="3" id="KW-1185">Reference proteome</keyword>
<proteinExistence type="predicted"/>
<protein>
    <submittedName>
        <fullName evidence="2">Ejaculatory bulb-specific protein 3</fullName>
    </submittedName>
</protein>
<dbReference type="Proteomes" id="UP000235965">
    <property type="component" value="Unassembled WGS sequence"/>
</dbReference>
<dbReference type="PANTHER" id="PTHR11257">
    <property type="entry name" value="CHEMOSENSORY PROTEIN-RELATED"/>
    <property type="match status" value="1"/>
</dbReference>
<sequence>MRCQLLFLLIPTIAQQMVSASDKYTTRYDYIDIDGILKSERLLKNYFNCLVDKGPCTREGLELKNTIPDALLTDCSKCSETQKMQAGKVMAFVQLYHPDMWEAVLKKFDPNGIFRKKYGVDEDDEDEEEEEDR</sequence>
<evidence type="ECO:0000313" key="2">
    <source>
        <dbReference type="EMBL" id="PNF25534.1"/>
    </source>
</evidence>
<name>A0A2J7QAC5_9NEOP</name>
<evidence type="ECO:0000313" key="3">
    <source>
        <dbReference type="Proteomes" id="UP000235965"/>
    </source>
</evidence>
<organism evidence="2 3">
    <name type="scientific">Cryptotermes secundus</name>
    <dbReference type="NCBI Taxonomy" id="105785"/>
    <lineage>
        <taxon>Eukaryota</taxon>
        <taxon>Metazoa</taxon>
        <taxon>Ecdysozoa</taxon>
        <taxon>Arthropoda</taxon>
        <taxon>Hexapoda</taxon>
        <taxon>Insecta</taxon>
        <taxon>Pterygota</taxon>
        <taxon>Neoptera</taxon>
        <taxon>Polyneoptera</taxon>
        <taxon>Dictyoptera</taxon>
        <taxon>Blattodea</taxon>
        <taxon>Blattoidea</taxon>
        <taxon>Termitoidae</taxon>
        <taxon>Kalotermitidae</taxon>
        <taxon>Cryptotermitinae</taxon>
        <taxon>Cryptotermes</taxon>
    </lineage>
</organism>
<feature type="signal peptide" evidence="1">
    <location>
        <begin position="1"/>
        <end position="20"/>
    </location>
</feature>
<dbReference type="AlphaFoldDB" id="A0A2J7QAC5"/>
<dbReference type="EMBL" id="NEVH01016331">
    <property type="protein sequence ID" value="PNF25534.1"/>
    <property type="molecule type" value="Genomic_DNA"/>
</dbReference>
<dbReference type="OrthoDB" id="6344725at2759"/>
<accession>A0A2J7QAC5</accession>
<feature type="chain" id="PRO_5014324670" evidence="1">
    <location>
        <begin position="21"/>
        <end position="133"/>
    </location>
</feature>
<dbReference type="SUPFAM" id="SSF100910">
    <property type="entry name" value="Chemosensory protein Csp2"/>
    <property type="match status" value="1"/>
</dbReference>
<comment type="caution">
    <text evidence="2">The sequence shown here is derived from an EMBL/GenBank/DDBJ whole genome shotgun (WGS) entry which is preliminary data.</text>
</comment>
<dbReference type="PANTHER" id="PTHR11257:SF12">
    <property type="entry name" value="EJACULATORY BULB-SPECIFIC PROTEIN 3-RELATED"/>
    <property type="match status" value="1"/>
</dbReference>
<keyword evidence="1" id="KW-0732">Signal</keyword>
<dbReference type="InterPro" id="IPR005055">
    <property type="entry name" value="A10/PebIII"/>
</dbReference>